<proteinExistence type="inferred from homology"/>
<comment type="similarity">
    <text evidence="1">Belongs to the sel-1 family.</text>
</comment>
<gene>
    <name evidence="3" type="ORF">C1645_879009</name>
</gene>
<dbReference type="Proteomes" id="UP000265703">
    <property type="component" value="Unassembled WGS sequence"/>
</dbReference>
<dbReference type="OrthoDB" id="2447031at2759"/>
<evidence type="ECO:0000259" key="2">
    <source>
        <dbReference type="PROSITE" id="PS50011"/>
    </source>
</evidence>
<dbReference type="SUPFAM" id="SSF81901">
    <property type="entry name" value="HCP-like"/>
    <property type="match status" value="3"/>
</dbReference>
<reference evidence="3 4" key="1">
    <citation type="submission" date="2018-06" db="EMBL/GenBank/DDBJ databases">
        <title>Comparative genomics reveals the genomic features of Rhizophagus irregularis, R. cerebriforme, R. diaphanum and Gigaspora rosea, and their symbiotic lifestyle signature.</title>
        <authorList>
            <person name="Morin E."/>
            <person name="San Clemente H."/>
            <person name="Chen E.C.H."/>
            <person name="De La Providencia I."/>
            <person name="Hainaut M."/>
            <person name="Kuo A."/>
            <person name="Kohler A."/>
            <person name="Murat C."/>
            <person name="Tang N."/>
            <person name="Roy S."/>
            <person name="Loubradou J."/>
            <person name="Henrissat B."/>
            <person name="Grigoriev I.V."/>
            <person name="Corradi N."/>
            <person name="Roux C."/>
            <person name="Martin F.M."/>
        </authorList>
    </citation>
    <scope>NUCLEOTIDE SEQUENCE [LARGE SCALE GENOMIC DNA]</scope>
    <source>
        <strain evidence="3 4">DAOM 227022</strain>
    </source>
</reference>
<dbReference type="PANTHER" id="PTHR11102:SF160">
    <property type="entry name" value="ERAD-ASSOCIATED E3 UBIQUITIN-PROTEIN LIGASE COMPONENT HRD3"/>
    <property type="match status" value="1"/>
</dbReference>
<keyword evidence="4" id="KW-1185">Reference proteome</keyword>
<dbReference type="EMBL" id="QKYT01000398">
    <property type="protein sequence ID" value="RIA85887.1"/>
    <property type="molecule type" value="Genomic_DNA"/>
</dbReference>
<dbReference type="PROSITE" id="PS50011">
    <property type="entry name" value="PROTEIN_KINASE_DOM"/>
    <property type="match status" value="1"/>
</dbReference>
<name>A0A397SPL6_9GLOM</name>
<dbReference type="InterPro" id="IPR050767">
    <property type="entry name" value="Sel1_AlgK"/>
</dbReference>
<evidence type="ECO:0000313" key="4">
    <source>
        <dbReference type="Proteomes" id="UP000265703"/>
    </source>
</evidence>
<sequence length="776" mass="90503">MSTPANINDSSCDINRLEQLAENGDKITMNNLAICYKNGFGTEKNLEKAFYWYHKAAENGNKYAMSNLAICYNNGEGTEKNLEKTFYWYQKAAEIGNEIAMNGLATCYYIGKGTEKNLKKAFYWFQKATENGNKDAMNNLALCYYNGEGTEKNSEKAFYWYKKAAENGNKDAMNNLTICCENGIETEKNLESPFHWYQKVAENGDINAMKHLAKYYKNGERTKKNLQKAFYWYQKAAENGNKSAMYSLALCHKNGEGTKKNLERTFYWFQKAAENGDKFAMNNLALCYKNGEGTEKNLESAFYWFRKSAENGDEIAMNNLAKCYKNGFGTEKNLEKASYWYQKVAENNIIISKLCKECKQSYIDYNWCQQCNTKRFQQDFLKWTSKNKFIDKFIQVAQLNAKNSYEVLEWIPYNRLKNINFYDKGGFSEIYKAIWLDGPIDSWDFDKQQWNRWNSQIGYEVILKNLNNSSSLNDKFLNEWKYHYNCQKRSFSKFIQFFGITQDPNTLNYMIVMSYAKEGSLRKCLSNIIKFKWQHKLQLLKNIILGLKIIHESNLVHCDLHDGNILISDNYEAYIIDLGLCKSISDFQDSINRNYGVLPYMAPEVIRNKPYTSSSDIYSFAMIMWEFTSGVPPFNNRAHSYQLSLSICNGERPEIIENTPKCYIELMEKCWNSDPFKRPIIIDLENIVSQWLNCVNEYYKLNNENDTVITEVSSDMDNQSRSDMYEFVKADKSLTKKQINISNTEFHSQAYYTSRLLTEILDQKNSAECLDCIIEN</sequence>
<keyword evidence="3" id="KW-0808">Transferase</keyword>
<dbReference type="Gene3D" id="1.10.510.10">
    <property type="entry name" value="Transferase(Phosphotransferase) domain 1"/>
    <property type="match status" value="1"/>
</dbReference>
<comment type="caution">
    <text evidence="3">The sequence shown here is derived from an EMBL/GenBank/DDBJ whole genome shotgun (WGS) entry which is preliminary data.</text>
</comment>
<dbReference type="Pfam" id="PF08238">
    <property type="entry name" value="Sel1"/>
    <property type="match status" value="9"/>
</dbReference>
<dbReference type="InterPro" id="IPR011990">
    <property type="entry name" value="TPR-like_helical_dom_sf"/>
</dbReference>
<protein>
    <submittedName>
        <fullName evidence="3">Kinase-like domain-containing protein</fullName>
    </submittedName>
</protein>
<dbReference type="Gene3D" id="1.25.40.10">
    <property type="entry name" value="Tetratricopeptide repeat domain"/>
    <property type="match status" value="3"/>
</dbReference>
<dbReference type="InterPro" id="IPR001245">
    <property type="entry name" value="Ser-Thr/Tyr_kinase_cat_dom"/>
</dbReference>
<evidence type="ECO:0000256" key="1">
    <source>
        <dbReference type="ARBA" id="ARBA00038101"/>
    </source>
</evidence>
<dbReference type="Pfam" id="PF07714">
    <property type="entry name" value="PK_Tyr_Ser-Thr"/>
    <property type="match status" value="1"/>
</dbReference>
<accession>A0A397SPL6</accession>
<dbReference type="PANTHER" id="PTHR11102">
    <property type="entry name" value="SEL-1-LIKE PROTEIN"/>
    <property type="match status" value="1"/>
</dbReference>
<dbReference type="InterPro" id="IPR011009">
    <property type="entry name" value="Kinase-like_dom_sf"/>
</dbReference>
<dbReference type="GO" id="GO:0004672">
    <property type="term" value="F:protein kinase activity"/>
    <property type="evidence" value="ECO:0007669"/>
    <property type="project" value="InterPro"/>
</dbReference>
<dbReference type="GO" id="GO:0005524">
    <property type="term" value="F:ATP binding"/>
    <property type="evidence" value="ECO:0007669"/>
    <property type="project" value="InterPro"/>
</dbReference>
<evidence type="ECO:0000313" key="3">
    <source>
        <dbReference type="EMBL" id="RIA85887.1"/>
    </source>
</evidence>
<dbReference type="InterPro" id="IPR006597">
    <property type="entry name" value="Sel1-like"/>
</dbReference>
<dbReference type="InterPro" id="IPR000719">
    <property type="entry name" value="Prot_kinase_dom"/>
</dbReference>
<keyword evidence="3" id="KW-0418">Kinase</keyword>
<dbReference type="AlphaFoldDB" id="A0A397SPL6"/>
<feature type="domain" description="Protein kinase" evidence="2">
    <location>
        <begin position="416"/>
        <end position="692"/>
    </location>
</feature>
<dbReference type="SUPFAM" id="SSF56112">
    <property type="entry name" value="Protein kinase-like (PK-like)"/>
    <property type="match status" value="1"/>
</dbReference>
<dbReference type="SMART" id="SM00671">
    <property type="entry name" value="SEL1"/>
    <property type="match status" value="9"/>
</dbReference>
<organism evidence="3 4">
    <name type="scientific">Glomus cerebriforme</name>
    <dbReference type="NCBI Taxonomy" id="658196"/>
    <lineage>
        <taxon>Eukaryota</taxon>
        <taxon>Fungi</taxon>
        <taxon>Fungi incertae sedis</taxon>
        <taxon>Mucoromycota</taxon>
        <taxon>Glomeromycotina</taxon>
        <taxon>Glomeromycetes</taxon>
        <taxon>Glomerales</taxon>
        <taxon>Glomeraceae</taxon>
        <taxon>Glomus</taxon>
    </lineage>
</organism>